<gene>
    <name evidence="3" type="ORF">SAMN05216199_2865</name>
</gene>
<feature type="domain" description="Beta-lactamase-related" evidence="1">
    <location>
        <begin position="35"/>
        <end position="340"/>
    </location>
</feature>
<feature type="domain" description="DUF7586" evidence="2">
    <location>
        <begin position="369"/>
        <end position="449"/>
    </location>
</feature>
<sequence length="468" mass="49815">MSGGAEPGATTAAAATAGGIEATTARALSQRLAVEQAERRLPSVAAGLVRDGALVWSDAVGTVDGRSDGELATPRTQYRIGSITKTFVAVEVLRLRDEGRLDLNDPVSAHLPDAPHGAVTVAQLLSHTSGLQAETAGPWWERVAGGSWDDLVASRPKLLFRPGARFHYSNVGYAVLGELVARLREVPWHHAVREGLLLPLGMTRTTTRPEEPAARGWGVHPLADVLHVEPEHDAGAMAPAGQFWSTIEDLSRWAAFLAGETGGLLSKETLAEMCQPIAVNDVPGTGWVGAHGLGWQLWNVEGTRYGGHGGSMPGFLAGLRVDLETGDGCVVFANATSGLRPSLAEDLLGTLREREPVAPPPWSADAEQAASLELVGEWYWGTSGYTLSLGRDGQLVLGAPGVQRGSRFRPVEGGWVGLDGYFEGELLTVVRDDAGRVSHLDLGSFRFTRTPYDPAADIPGDVHPDRWH</sequence>
<dbReference type="Proteomes" id="UP000199019">
    <property type="component" value="Unassembled WGS sequence"/>
</dbReference>
<dbReference type="AlphaFoldDB" id="A0A1H9WFW0"/>
<dbReference type="InterPro" id="IPR050491">
    <property type="entry name" value="AmpC-like"/>
</dbReference>
<dbReference type="Pfam" id="PF00144">
    <property type="entry name" value="Beta-lactamase"/>
    <property type="match status" value="1"/>
</dbReference>
<dbReference type="PANTHER" id="PTHR46825:SF7">
    <property type="entry name" value="D-ALANYL-D-ALANINE CARBOXYPEPTIDASE"/>
    <property type="match status" value="1"/>
</dbReference>
<accession>A0A1H9WFW0</accession>
<dbReference type="PANTHER" id="PTHR46825">
    <property type="entry name" value="D-ALANYL-D-ALANINE-CARBOXYPEPTIDASE/ENDOPEPTIDASE AMPH"/>
    <property type="match status" value="1"/>
</dbReference>
<dbReference type="STRING" id="587636.SAMN05216199_2865"/>
<dbReference type="Gene3D" id="3.40.710.10">
    <property type="entry name" value="DD-peptidase/beta-lactamase superfamily"/>
    <property type="match status" value="1"/>
</dbReference>
<dbReference type="InterPro" id="IPR001466">
    <property type="entry name" value="Beta-lactam-related"/>
</dbReference>
<dbReference type="InterPro" id="IPR056008">
    <property type="entry name" value="DUF7586"/>
</dbReference>
<evidence type="ECO:0000259" key="2">
    <source>
        <dbReference type="Pfam" id="PF24491"/>
    </source>
</evidence>
<evidence type="ECO:0000259" key="1">
    <source>
        <dbReference type="Pfam" id="PF00144"/>
    </source>
</evidence>
<name>A0A1H9WFW0_9MICO</name>
<dbReference type="SUPFAM" id="SSF56601">
    <property type="entry name" value="beta-lactamase/transpeptidase-like"/>
    <property type="match status" value="1"/>
</dbReference>
<proteinExistence type="predicted"/>
<evidence type="ECO:0000313" key="4">
    <source>
        <dbReference type="Proteomes" id="UP000199019"/>
    </source>
</evidence>
<protein>
    <submittedName>
        <fullName evidence="3">CubicO group peptidase, beta-lactamase class C family</fullName>
    </submittedName>
</protein>
<dbReference type="Pfam" id="PF24491">
    <property type="entry name" value="DUF7586"/>
    <property type="match status" value="1"/>
</dbReference>
<keyword evidence="4" id="KW-1185">Reference proteome</keyword>
<dbReference type="InterPro" id="IPR012338">
    <property type="entry name" value="Beta-lactam/transpept-like"/>
</dbReference>
<dbReference type="EMBL" id="FOHB01000005">
    <property type="protein sequence ID" value="SES32587.1"/>
    <property type="molecule type" value="Genomic_DNA"/>
</dbReference>
<evidence type="ECO:0000313" key="3">
    <source>
        <dbReference type="EMBL" id="SES32587.1"/>
    </source>
</evidence>
<organism evidence="3 4">
    <name type="scientific">Pedococcus cremeus</name>
    <dbReference type="NCBI Taxonomy" id="587636"/>
    <lineage>
        <taxon>Bacteria</taxon>
        <taxon>Bacillati</taxon>
        <taxon>Actinomycetota</taxon>
        <taxon>Actinomycetes</taxon>
        <taxon>Micrococcales</taxon>
        <taxon>Intrasporangiaceae</taxon>
        <taxon>Pedococcus</taxon>
    </lineage>
</organism>
<reference evidence="4" key="1">
    <citation type="submission" date="2016-10" db="EMBL/GenBank/DDBJ databases">
        <authorList>
            <person name="Varghese N."/>
            <person name="Submissions S."/>
        </authorList>
    </citation>
    <scope>NUCLEOTIDE SEQUENCE [LARGE SCALE GENOMIC DNA]</scope>
    <source>
        <strain evidence="4">CGMCC 1.6963</strain>
    </source>
</reference>